<dbReference type="GO" id="GO:0008703">
    <property type="term" value="F:5-amino-6-(5-phosphoribosylamino)uracil reductase activity"/>
    <property type="evidence" value="ECO:0007669"/>
    <property type="project" value="InterPro"/>
</dbReference>
<evidence type="ECO:0000256" key="3">
    <source>
        <dbReference type="ARBA" id="ARBA00023002"/>
    </source>
</evidence>
<dbReference type="Gene3D" id="3.40.430.10">
    <property type="entry name" value="Dihydrofolate Reductase, subunit A"/>
    <property type="match status" value="1"/>
</dbReference>
<comment type="pathway">
    <text evidence="1">Cofactor biosynthesis; riboflavin biosynthesis.</text>
</comment>
<evidence type="ECO:0000256" key="2">
    <source>
        <dbReference type="ARBA" id="ARBA00022857"/>
    </source>
</evidence>
<dbReference type="InterPro" id="IPR050765">
    <property type="entry name" value="Riboflavin_Biosynth_HTPR"/>
</dbReference>
<dbReference type="Pfam" id="PF01872">
    <property type="entry name" value="RibD_C"/>
    <property type="match status" value="1"/>
</dbReference>
<comment type="caution">
    <text evidence="5">The sequence shown here is derived from an EMBL/GenBank/DDBJ whole genome shotgun (WGS) entry which is preliminary data.</text>
</comment>
<dbReference type="PATRIC" id="fig|927661.3.peg.1999"/>
<evidence type="ECO:0000259" key="4">
    <source>
        <dbReference type="Pfam" id="PF01872"/>
    </source>
</evidence>
<proteinExistence type="predicted"/>
<reference evidence="5 6" key="1">
    <citation type="submission" date="2013-07" db="EMBL/GenBank/DDBJ databases">
        <authorList>
            <consortium name="DOE Joint Genome Institute"/>
            <person name="Eisen J."/>
            <person name="Huntemann M."/>
            <person name="Han J."/>
            <person name="Chen A."/>
            <person name="Kyrpides N."/>
            <person name="Mavromatis K."/>
            <person name="Markowitz V."/>
            <person name="Palaniappan K."/>
            <person name="Ivanova N."/>
            <person name="Schaumberg A."/>
            <person name="Pati A."/>
            <person name="Liolios K."/>
            <person name="Nordberg H.P."/>
            <person name="Cantor M.N."/>
            <person name="Hua S.X."/>
            <person name="Woyke T."/>
        </authorList>
    </citation>
    <scope>NUCLEOTIDE SEQUENCE [LARGE SCALE GENOMIC DNA]</scope>
    <source>
        <strain evidence="5 6">DSM 44712</strain>
    </source>
</reference>
<dbReference type="Proteomes" id="UP000021053">
    <property type="component" value="Unassembled WGS sequence"/>
</dbReference>
<dbReference type="AlphaFoldDB" id="A0A010ZQI5"/>
<dbReference type="RefSeq" id="WP_035850068.1">
    <property type="nucleotide sequence ID" value="NZ_KK073874.1"/>
</dbReference>
<evidence type="ECO:0000313" key="5">
    <source>
        <dbReference type="EMBL" id="EXG80939.1"/>
    </source>
</evidence>
<keyword evidence="3" id="KW-0560">Oxidoreductase</keyword>
<evidence type="ECO:0000256" key="1">
    <source>
        <dbReference type="ARBA" id="ARBA00005104"/>
    </source>
</evidence>
<dbReference type="InterPro" id="IPR002734">
    <property type="entry name" value="RibDG_C"/>
</dbReference>
<feature type="domain" description="Bacterial bifunctional deaminase-reductase C-terminal" evidence="4">
    <location>
        <begin position="28"/>
        <end position="222"/>
    </location>
</feature>
<name>A0A010ZQI5_9ACTN</name>
<keyword evidence="2" id="KW-0521">NADP</keyword>
<sequence length="240" mass="25192">MRLLHPAAAELDDVALEKLYATDRSVPRLRMNFVASVDGGVSVDGLSAGLQSPADKRVFKLLRGWCDGLVVAAGTALAEDYGPVTLDAERRARREAAGLAPTPTLVVVSGSLSIPPDHASLVRAPVRPIVVTGPDAPADRRRAIEEVADVVDDVDFVAALHARGLSQLLCEGGPRLFASLTAADDVDEICLTISPQLAGGGPGRISAGPHSPDPRSLALAHVVEDEGVLLLRYCRPSLLH</sequence>
<gene>
    <name evidence="5" type="ORF">CryarDRAFT_2034</name>
</gene>
<dbReference type="OrthoDB" id="5243299at2"/>
<organism evidence="5 6">
    <name type="scientific">Cryptosporangium arvum DSM 44712</name>
    <dbReference type="NCBI Taxonomy" id="927661"/>
    <lineage>
        <taxon>Bacteria</taxon>
        <taxon>Bacillati</taxon>
        <taxon>Actinomycetota</taxon>
        <taxon>Actinomycetes</taxon>
        <taxon>Cryptosporangiales</taxon>
        <taxon>Cryptosporangiaceae</taxon>
        <taxon>Cryptosporangium</taxon>
    </lineage>
</organism>
<dbReference type="HOGENOM" id="CLU_036590_7_2_11"/>
<dbReference type="GO" id="GO:0009231">
    <property type="term" value="P:riboflavin biosynthetic process"/>
    <property type="evidence" value="ECO:0007669"/>
    <property type="project" value="InterPro"/>
</dbReference>
<dbReference type="PANTHER" id="PTHR38011">
    <property type="entry name" value="DIHYDROFOLATE REDUCTASE FAMILY PROTEIN (AFU_ORTHOLOGUE AFUA_8G06820)"/>
    <property type="match status" value="1"/>
</dbReference>
<dbReference type="SUPFAM" id="SSF53597">
    <property type="entry name" value="Dihydrofolate reductase-like"/>
    <property type="match status" value="1"/>
</dbReference>
<dbReference type="EMBL" id="JFBT01000001">
    <property type="protein sequence ID" value="EXG80939.1"/>
    <property type="molecule type" value="Genomic_DNA"/>
</dbReference>
<protein>
    <submittedName>
        <fullName evidence="5">Pyrimidine reductase, riboflavin biosynthesis</fullName>
    </submittedName>
</protein>
<dbReference type="PANTHER" id="PTHR38011:SF7">
    <property type="entry name" value="2,5-DIAMINO-6-RIBOSYLAMINO-4(3H)-PYRIMIDINONE 5'-PHOSPHATE REDUCTASE"/>
    <property type="match status" value="1"/>
</dbReference>
<evidence type="ECO:0000313" key="6">
    <source>
        <dbReference type="Proteomes" id="UP000021053"/>
    </source>
</evidence>
<accession>A0A010ZQI5</accession>
<dbReference type="InterPro" id="IPR024072">
    <property type="entry name" value="DHFR-like_dom_sf"/>
</dbReference>
<keyword evidence="6" id="KW-1185">Reference proteome</keyword>